<evidence type="ECO:0000313" key="1">
    <source>
        <dbReference type="EMBL" id="GBM25625.1"/>
    </source>
</evidence>
<organism evidence="1 2">
    <name type="scientific">Araneus ventricosus</name>
    <name type="common">Orbweaver spider</name>
    <name type="synonym">Epeira ventricosa</name>
    <dbReference type="NCBI Taxonomy" id="182803"/>
    <lineage>
        <taxon>Eukaryota</taxon>
        <taxon>Metazoa</taxon>
        <taxon>Ecdysozoa</taxon>
        <taxon>Arthropoda</taxon>
        <taxon>Chelicerata</taxon>
        <taxon>Arachnida</taxon>
        <taxon>Araneae</taxon>
        <taxon>Araneomorphae</taxon>
        <taxon>Entelegynae</taxon>
        <taxon>Araneoidea</taxon>
        <taxon>Araneidae</taxon>
        <taxon>Araneus</taxon>
    </lineage>
</organism>
<evidence type="ECO:0000313" key="2">
    <source>
        <dbReference type="Proteomes" id="UP000499080"/>
    </source>
</evidence>
<gene>
    <name evidence="1" type="ORF">AVEN_82744_1</name>
</gene>
<keyword evidence="2" id="KW-1185">Reference proteome</keyword>
<protein>
    <submittedName>
        <fullName evidence="1">Uncharacterized protein</fullName>
    </submittedName>
</protein>
<reference evidence="1 2" key="1">
    <citation type="journal article" date="2019" name="Sci. Rep.">
        <title>Orb-weaving spider Araneus ventricosus genome elucidates the spidroin gene catalogue.</title>
        <authorList>
            <person name="Kono N."/>
            <person name="Nakamura H."/>
            <person name="Ohtoshi R."/>
            <person name="Moran D.A.P."/>
            <person name="Shinohara A."/>
            <person name="Yoshida Y."/>
            <person name="Fujiwara M."/>
            <person name="Mori M."/>
            <person name="Tomita M."/>
            <person name="Arakawa K."/>
        </authorList>
    </citation>
    <scope>NUCLEOTIDE SEQUENCE [LARGE SCALE GENOMIC DNA]</scope>
</reference>
<comment type="caution">
    <text evidence="1">The sequence shown here is derived from an EMBL/GenBank/DDBJ whole genome shotgun (WGS) entry which is preliminary data.</text>
</comment>
<name>A0A4Y2ECR1_ARAVE</name>
<dbReference type="EMBL" id="BGPR01000542">
    <property type="protein sequence ID" value="GBM25625.1"/>
    <property type="molecule type" value="Genomic_DNA"/>
</dbReference>
<accession>A0A4Y2ECR1</accession>
<dbReference type="AlphaFoldDB" id="A0A4Y2ECR1"/>
<dbReference type="Proteomes" id="UP000499080">
    <property type="component" value="Unassembled WGS sequence"/>
</dbReference>
<proteinExistence type="predicted"/>
<sequence>MVSCLIEEHRLLSPACNNTSLELEGLSLRHPLGEGAAIETKQQFMASGLSTTLNKIMELLSLPQVHHPFQKLTESFHRKRGTKSNAFSTGLEEEFIPSGVRFL</sequence>